<dbReference type="AlphaFoldDB" id="A0A8J2UAB4"/>
<evidence type="ECO:0000313" key="7">
    <source>
        <dbReference type="Proteomes" id="UP000619743"/>
    </source>
</evidence>
<gene>
    <name evidence="6" type="ORF">GCM10011369_34730</name>
</gene>
<dbReference type="EMBL" id="BMDX01000028">
    <property type="protein sequence ID" value="GGA89592.1"/>
    <property type="molecule type" value="Genomic_DNA"/>
</dbReference>
<dbReference type="PANTHER" id="PTHR30537">
    <property type="entry name" value="HTH-TYPE TRANSCRIPTIONAL REGULATOR"/>
    <property type="match status" value="1"/>
</dbReference>
<dbReference type="SUPFAM" id="SSF53850">
    <property type="entry name" value="Periplasmic binding protein-like II"/>
    <property type="match status" value="1"/>
</dbReference>
<dbReference type="InterPro" id="IPR036390">
    <property type="entry name" value="WH_DNA-bd_sf"/>
</dbReference>
<dbReference type="Pfam" id="PF00126">
    <property type="entry name" value="HTH_1"/>
    <property type="match status" value="1"/>
</dbReference>
<dbReference type="Proteomes" id="UP000619743">
    <property type="component" value="Unassembled WGS sequence"/>
</dbReference>
<dbReference type="PROSITE" id="PS50931">
    <property type="entry name" value="HTH_LYSR"/>
    <property type="match status" value="1"/>
</dbReference>
<evidence type="ECO:0000256" key="1">
    <source>
        <dbReference type="ARBA" id="ARBA00009437"/>
    </source>
</evidence>
<dbReference type="GO" id="GO:0043565">
    <property type="term" value="F:sequence-specific DNA binding"/>
    <property type="evidence" value="ECO:0007669"/>
    <property type="project" value="TreeGrafter"/>
</dbReference>
<accession>A0A8J2UAB4</accession>
<keyword evidence="3" id="KW-0238">DNA-binding</keyword>
<dbReference type="Gene3D" id="3.40.190.290">
    <property type="match status" value="1"/>
</dbReference>
<organism evidence="6 7">
    <name type="scientific">Neiella marina</name>
    <dbReference type="NCBI Taxonomy" id="508461"/>
    <lineage>
        <taxon>Bacteria</taxon>
        <taxon>Pseudomonadati</taxon>
        <taxon>Pseudomonadota</taxon>
        <taxon>Gammaproteobacteria</taxon>
        <taxon>Alteromonadales</taxon>
        <taxon>Echinimonadaceae</taxon>
        <taxon>Neiella</taxon>
    </lineage>
</organism>
<dbReference type="Gene3D" id="1.10.10.10">
    <property type="entry name" value="Winged helix-like DNA-binding domain superfamily/Winged helix DNA-binding domain"/>
    <property type="match status" value="1"/>
</dbReference>
<comment type="similarity">
    <text evidence="1">Belongs to the LysR transcriptional regulatory family.</text>
</comment>
<dbReference type="InterPro" id="IPR036388">
    <property type="entry name" value="WH-like_DNA-bd_sf"/>
</dbReference>
<evidence type="ECO:0000313" key="6">
    <source>
        <dbReference type="EMBL" id="GGA89592.1"/>
    </source>
</evidence>
<dbReference type="InterPro" id="IPR000847">
    <property type="entry name" value="LysR_HTH_N"/>
</dbReference>
<proteinExistence type="inferred from homology"/>
<reference evidence="7" key="1">
    <citation type="journal article" date="2019" name="Int. J. Syst. Evol. Microbiol.">
        <title>The Global Catalogue of Microorganisms (GCM) 10K type strain sequencing project: providing services to taxonomists for standard genome sequencing and annotation.</title>
        <authorList>
            <consortium name="The Broad Institute Genomics Platform"/>
            <consortium name="The Broad Institute Genome Sequencing Center for Infectious Disease"/>
            <person name="Wu L."/>
            <person name="Ma J."/>
        </authorList>
    </citation>
    <scope>NUCLEOTIDE SEQUENCE [LARGE SCALE GENOMIC DNA]</scope>
    <source>
        <strain evidence="7">CGMCC 1.10130</strain>
    </source>
</reference>
<keyword evidence="4" id="KW-0804">Transcription</keyword>
<dbReference type="SUPFAM" id="SSF46785">
    <property type="entry name" value="Winged helix' DNA-binding domain"/>
    <property type="match status" value="1"/>
</dbReference>
<feature type="domain" description="HTH lysR-type" evidence="5">
    <location>
        <begin position="1"/>
        <end position="59"/>
    </location>
</feature>
<keyword evidence="2" id="KW-0805">Transcription regulation</keyword>
<dbReference type="GO" id="GO:0003700">
    <property type="term" value="F:DNA-binding transcription factor activity"/>
    <property type="evidence" value="ECO:0007669"/>
    <property type="project" value="InterPro"/>
</dbReference>
<dbReference type="CDD" id="cd08422">
    <property type="entry name" value="PBP2_CrgA_like"/>
    <property type="match status" value="1"/>
</dbReference>
<protein>
    <submittedName>
        <fullName evidence="6">LysR family transcriptional regulator</fullName>
    </submittedName>
</protein>
<comment type="caution">
    <text evidence="6">The sequence shown here is derived from an EMBL/GenBank/DDBJ whole genome shotgun (WGS) entry which is preliminary data.</text>
</comment>
<dbReference type="InterPro" id="IPR005119">
    <property type="entry name" value="LysR_subst-bd"/>
</dbReference>
<dbReference type="OrthoDB" id="9786526at2"/>
<sequence>MDMTSRLLLFLEVTERGSFARAAEFRGIDRSVVSKQLGKLESELGVRLLNRSTRSFSLTAAGVEMVRKAEELRALLGDTVRVAENFHSEPKGLLKITSTASLAQQVIQPVINEFQQQYPQVEVELTLDDRLLDIVSEGFDLAFRVGEPRDSSLIARYLARNRLIMLASPEFIERYGNPTTIEQLAELPGAGYSGDGFRADVIKYADDFNLPNQVQMRCNYYSNDIEMLRLKALSGTAYYMAPAFQIRSDVLQGRLVPIMTDLKLLDFAGVYAVYPHRDLPVRTRLFFEAIKTYIGEEAPIWEHNIPGFDDMYGNKSRAEWQHLKW</sequence>
<dbReference type="InterPro" id="IPR058163">
    <property type="entry name" value="LysR-type_TF_proteobact-type"/>
</dbReference>
<dbReference type="Pfam" id="PF03466">
    <property type="entry name" value="LysR_substrate"/>
    <property type="match status" value="1"/>
</dbReference>
<dbReference type="RefSeq" id="WP_087507485.1">
    <property type="nucleotide sequence ID" value="NZ_BMDX01000028.1"/>
</dbReference>
<keyword evidence="7" id="KW-1185">Reference proteome</keyword>
<name>A0A8J2UAB4_9GAMM</name>
<dbReference type="GO" id="GO:0006351">
    <property type="term" value="P:DNA-templated transcription"/>
    <property type="evidence" value="ECO:0007669"/>
    <property type="project" value="TreeGrafter"/>
</dbReference>
<dbReference type="PANTHER" id="PTHR30537:SF5">
    <property type="entry name" value="HTH-TYPE TRANSCRIPTIONAL ACTIVATOR TTDR-RELATED"/>
    <property type="match status" value="1"/>
</dbReference>
<evidence type="ECO:0000256" key="4">
    <source>
        <dbReference type="ARBA" id="ARBA00023163"/>
    </source>
</evidence>
<evidence type="ECO:0000256" key="2">
    <source>
        <dbReference type="ARBA" id="ARBA00023015"/>
    </source>
</evidence>
<evidence type="ECO:0000259" key="5">
    <source>
        <dbReference type="PROSITE" id="PS50931"/>
    </source>
</evidence>
<evidence type="ECO:0000256" key="3">
    <source>
        <dbReference type="ARBA" id="ARBA00023125"/>
    </source>
</evidence>